<protein>
    <recommendedName>
        <fullName evidence="3">Peptidase aspartic putative domain-containing protein</fullName>
    </recommendedName>
</protein>
<comment type="caution">
    <text evidence="1">The sequence shown here is derived from an EMBL/GenBank/DDBJ whole genome shotgun (WGS) entry which is preliminary data.</text>
</comment>
<dbReference type="AlphaFoldDB" id="A0A0V0S053"/>
<proteinExistence type="predicted"/>
<name>A0A0V0S053_9BILA</name>
<sequence length="122" mass="13458">MTVPMLCEDLWQTQVSPQDWPHLQNLNLTKEIGELTPVHVIIGLDSYFRFFGTQVIRGGDDDPVAVETLLGIICGPDHLWSSDIVGQGTKMQGPLHQNGRSSECSTPEVLGIGCDRYPPARD</sequence>
<dbReference type="EMBL" id="JYDL01000052">
    <property type="protein sequence ID" value="KRX20136.1"/>
    <property type="molecule type" value="Genomic_DNA"/>
</dbReference>
<organism evidence="1 2">
    <name type="scientific">Trichinella nelsoni</name>
    <dbReference type="NCBI Taxonomy" id="6336"/>
    <lineage>
        <taxon>Eukaryota</taxon>
        <taxon>Metazoa</taxon>
        <taxon>Ecdysozoa</taxon>
        <taxon>Nematoda</taxon>
        <taxon>Enoplea</taxon>
        <taxon>Dorylaimia</taxon>
        <taxon>Trichinellida</taxon>
        <taxon>Trichinellidae</taxon>
        <taxon>Trichinella</taxon>
    </lineage>
</organism>
<evidence type="ECO:0008006" key="3">
    <source>
        <dbReference type="Google" id="ProtNLM"/>
    </source>
</evidence>
<evidence type="ECO:0000313" key="2">
    <source>
        <dbReference type="Proteomes" id="UP000054630"/>
    </source>
</evidence>
<keyword evidence="2" id="KW-1185">Reference proteome</keyword>
<dbReference type="STRING" id="6336.A0A0V0S053"/>
<evidence type="ECO:0000313" key="1">
    <source>
        <dbReference type="EMBL" id="KRX20136.1"/>
    </source>
</evidence>
<dbReference type="OrthoDB" id="5920525at2759"/>
<dbReference type="Proteomes" id="UP000054630">
    <property type="component" value="Unassembled WGS sequence"/>
</dbReference>
<reference evidence="1 2" key="1">
    <citation type="submission" date="2015-01" db="EMBL/GenBank/DDBJ databases">
        <title>Evolution of Trichinella species and genotypes.</title>
        <authorList>
            <person name="Korhonen P.K."/>
            <person name="Edoardo P."/>
            <person name="Giuseppe L.R."/>
            <person name="Gasser R.B."/>
        </authorList>
    </citation>
    <scope>NUCLEOTIDE SEQUENCE [LARGE SCALE GENOMIC DNA]</scope>
    <source>
        <strain evidence="1">ISS37</strain>
    </source>
</reference>
<accession>A0A0V0S053</accession>
<gene>
    <name evidence="1" type="ORF">T07_4774</name>
</gene>